<gene>
    <name evidence="10" type="ORF">DERYTH_LOCUS17871</name>
</gene>
<evidence type="ECO:0000256" key="5">
    <source>
        <dbReference type="ARBA" id="ARBA00075270"/>
    </source>
</evidence>
<dbReference type="InterPro" id="IPR048741">
    <property type="entry name" value="Pus10-like_C"/>
</dbReference>
<evidence type="ECO:0000256" key="4">
    <source>
        <dbReference type="ARBA" id="ARBA00023235"/>
    </source>
</evidence>
<dbReference type="Gene3D" id="1.10.10.2050">
    <property type="match status" value="1"/>
</dbReference>
<feature type="domain" description="Pus10 N-terminal eukaryotes" evidence="8">
    <location>
        <begin position="123"/>
        <end position="292"/>
    </location>
</feature>
<evidence type="ECO:0000259" key="9">
    <source>
        <dbReference type="Pfam" id="PF21238"/>
    </source>
</evidence>
<dbReference type="PANTHER" id="PTHR21568">
    <property type="entry name" value="TRNA PSEUDOURIDINE SYNTHASE PUS10"/>
    <property type="match status" value="1"/>
</dbReference>
<accession>A0A9N9J4F6</accession>
<keyword evidence="11" id="KW-1185">Reference proteome</keyword>
<evidence type="ECO:0000256" key="1">
    <source>
        <dbReference type="ARBA" id="ARBA00009652"/>
    </source>
</evidence>
<dbReference type="InterPro" id="IPR048742">
    <property type="entry name" value="Pus10_N_euk"/>
</dbReference>
<dbReference type="Pfam" id="PF21237">
    <property type="entry name" value="Pus10_N_euk"/>
    <property type="match status" value="1"/>
</dbReference>
<dbReference type="EMBL" id="CAJVPY010017375">
    <property type="protein sequence ID" value="CAG8761645.1"/>
    <property type="molecule type" value="Genomic_DNA"/>
</dbReference>
<comment type="similarity">
    <text evidence="1">Belongs to the pseudouridine synthase Pus10 family.</text>
</comment>
<evidence type="ECO:0000259" key="8">
    <source>
        <dbReference type="Pfam" id="PF21237"/>
    </source>
</evidence>
<dbReference type="GO" id="GO:0160148">
    <property type="term" value="F:tRNA pseudouridine(55) synthase activity"/>
    <property type="evidence" value="ECO:0007669"/>
    <property type="project" value="UniProtKB-EC"/>
</dbReference>
<reference evidence="10" key="1">
    <citation type="submission" date="2021-06" db="EMBL/GenBank/DDBJ databases">
        <authorList>
            <person name="Kallberg Y."/>
            <person name="Tangrot J."/>
            <person name="Rosling A."/>
        </authorList>
    </citation>
    <scope>NUCLEOTIDE SEQUENCE</scope>
    <source>
        <strain evidence="10">MA453B</strain>
    </source>
</reference>
<evidence type="ECO:0000256" key="7">
    <source>
        <dbReference type="ARBA" id="ARBA00083669"/>
    </source>
</evidence>
<dbReference type="SUPFAM" id="SSF55120">
    <property type="entry name" value="Pseudouridine synthase"/>
    <property type="match status" value="1"/>
</dbReference>
<dbReference type="FunFam" id="3.30.70.3190:FF:000001">
    <property type="entry name" value="tRNA pseudouridine synthase Pus10"/>
    <property type="match status" value="1"/>
</dbReference>
<proteinExistence type="inferred from homology"/>
<dbReference type="GO" id="GO:0003723">
    <property type="term" value="F:RNA binding"/>
    <property type="evidence" value="ECO:0007669"/>
    <property type="project" value="InterPro"/>
</dbReference>
<dbReference type="GO" id="GO:0031119">
    <property type="term" value="P:tRNA pseudouridine synthesis"/>
    <property type="evidence" value="ECO:0007669"/>
    <property type="project" value="UniProtKB-ARBA"/>
</dbReference>
<dbReference type="Proteomes" id="UP000789405">
    <property type="component" value="Unassembled WGS sequence"/>
</dbReference>
<dbReference type="Pfam" id="PF21238">
    <property type="entry name" value="Pus10_C"/>
    <property type="match status" value="1"/>
</dbReference>
<dbReference type="OrthoDB" id="271937at2759"/>
<dbReference type="Gene3D" id="3.30.70.2510">
    <property type="match status" value="1"/>
</dbReference>
<sequence length="543" mass="63217">LSLPTRISEESDKWKRIRCDKVSQDIENSYEDIIKQISRYNNNETISLIIDTMLNSKCCARCILRFLNVYDYKIYSASEEILFTLISRIREDFLKSIDPKLISSTEHSFTEILSCKPLDKPICVTCFDLLYQADTIECVWPIYQTILAHNFDVKDFNLAVSMPIGILVNNHSMMVWIRKMCNDLKVHCSLEILADSKEIFKHLLGWSIEQQTGLVYKCQSQFNISVEYYHEETQRIHMFLTKIPSAEFDMKKIRVKGKHIWTGDSRPNISNALQKVSDEEFLKMCHGCPPFSLKERWKYRPPILEHTTIYVGGRYNKFSRDISQTPWIINGIKLAPTSVSECIGEKIRELFRCDGREDSNVRMLGNGRPFFIEIINPRNPFPSQEALNDVQEEINKENTDLVRCQRLTIITNKQDLSIIKEGEETKTKTYSALVWISKKVTPEIIDEINKFHDEFIIKQQTPIRVLHRRSPAIRTKKIHYIFAEQMEDNFLTLRIKTEAGTYVKEFIHGDLGRTVPSLGDMIGCHADILALDVLEVDLEWPIQ</sequence>
<dbReference type="AlphaFoldDB" id="A0A9N9J4F6"/>
<dbReference type="InterPro" id="IPR020103">
    <property type="entry name" value="PsdUridine_synth_cat_dom_sf"/>
</dbReference>
<evidence type="ECO:0000256" key="2">
    <source>
        <dbReference type="ARBA" id="ARBA00012787"/>
    </source>
</evidence>
<feature type="domain" description="Pus10-like C-terminal" evidence="9">
    <location>
        <begin position="310"/>
        <end position="537"/>
    </location>
</feature>
<evidence type="ECO:0000313" key="10">
    <source>
        <dbReference type="EMBL" id="CAG8761645.1"/>
    </source>
</evidence>
<feature type="non-terminal residue" evidence="10">
    <location>
        <position position="1"/>
    </location>
</feature>
<evidence type="ECO:0000313" key="11">
    <source>
        <dbReference type="Proteomes" id="UP000789405"/>
    </source>
</evidence>
<dbReference type="InterPro" id="IPR039894">
    <property type="entry name" value="Pus10-like"/>
</dbReference>
<protein>
    <recommendedName>
        <fullName evidence="2">tRNA pseudouridine(55) synthase</fullName>
        <ecNumber evidence="2">5.4.99.25</ecNumber>
    </recommendedName>
    <alternativeName>
        <fullName evidence="7">tRNA pseudouridine 55 synthase</fullName>
    </alternativeName>
    <alternativeName>
        <fullName evidence="5">tRNA pseudouridylate synthase</fullName>
    </alternativeName>
    <alternativeName>
        <fullName evidence="6">tRNA-uridine isomerase</fullName>
    </alternativeName>
</protein>
<keyword evidence="3" id="KW-0819">tRNA processing</keyword>
<evidence type="ECO:0000256" key="6">
    <source>
        <dbReference type="ARBA" id="ARBA00079393"/>
    </source>
</evidence>
<comment type="caution">
    <text evidence="10">The sequence shown here is derived from an EMBL/GenBank/DDBJ whole genome shotgun (WGS) entry which is preliminary data.</text>
</comment>
<name>A0A9N9J4F6_9GLOM</name>
<organism evidence="10 11">
    <name type="scientific">Dentiscutata erythropus</name>
    <dbReference type="NCBI Taxonomy" id="1348616"/>
    <lineage>
        <taxon>Eukaryota</taxon>
        <taxon>Fungi</taxon>
        <taxon>Fungi incertae sedis</taxon>
        <taxon>Mucoromycota</taxon>
        <taxon>Glomeromycotina</taxon>
        <taxon>Glomeromycetes</taxon>
        <taxon>Diversisporales</taxon>
        <taxon>Gigasporaceae</taxon>
        <taxon>Dentiscutata</taxon>
    </lineage>
</organism>
<dbReference type="Gene3D" id="3.30.70.3190">
    <property type="match status" value="1"/>
</dbReference>
<keyword evidence="4" id="KW-0413">Isomerase</keyword>
<dbReference type="FunFam" id="3.30.70.2510:FF:000001">
    <property type="entry name" value="tRNA pseudouridine synthase Pus10"/>
    <property type="match status" value="1"/>
</dbReference>
<dbReference type="EC" id="5.4.99.25" evidence="2"/>
<dbReference type="PANTHER" id="PTHR21568:SF0">
    <property type="entry name" value="TRNA PSEUDOURIDINE SYNTHASE PUS10"/>
    <property type="match status" value="1"/>
</dbReference>
<evidence type="ECO:0000256" key="3">
    <source>
        <dbReference type="ARBA" id="ARBA00022694"/>
    </source>
</evidence>